<proteinExistence type="predicted"/>
<dbReference type="EMBL" id="JH659293">
    <property type="protein sequence ID" value="EXL64291.1"/>
    <property type="molecule type" value="Genomic_DNA"/>
</dbReference>
<gene>
    <name evidence="1" type="ORF">FOPG_19441</name>
</gene>
<dbReference type="HOGENOM" id="CLU_2306293_0_0_1"/>
<dbReference type="AlphaFoldDB" id="X0GWU9"/>
<sequence>MALRVIRTDLQVPVGNIFDPITAGAMCLFANGEAWIVDALGRTFDEASEAAQPWEQALEPSRICMSVRSALVAVADCRKNWIVLWNSVRRSSSSTGCPIA</sequence>
<reference evidence="1" key="2">
    <citation type="submission" date="2012-05" db="EMBL/GenBank/DDBJ databases">
        <title>The Genome Annotation of Fusarium oxysporum PHW808.</title>
        <authorList>
            <consortium name="The Broad Institute Genomics Platform"/>
            <person name="Ma L.-J."/>
            <person name="Corby-Kistler H."/>
            <person name="Broz K."/>
            <person name="Gale L.R."/>
            <person name="Jonkers W."/>
            <person name="O'Donnell K."/>
            <person name="Ploetz R."/>
            <person name="Steinberg C."/>
            <person name="Schwartz D.C."/>
            <person name="VanEtten H."/>
            <person name="Zhou S."/>
            <person name="Young S.K."/>
            <person name="Zeng Q."/>
            <person name="Gargeya S."/>
            <person name="Fitzgerald M."/>
            <person name="Abouelleil A."/>
            <person name="Alvarado L."/>
            <person name="Chapman S.B."/>
            <person name="Gainer-Dewar J."/>
            <person name="Goldberg J."/>
            <person name="Griggs A."/>
            <person name="Gujja S."/>
            <person name="Hansen M."/>
            <person name="Howarth C."/>
            <person name="Imamovic A."/>
            <person name="Ireland A."/>
            <person name="Larimer J."/>
            <person name="McCowan C."/>
            <person name="Murphy C."/>
            <person name="Pearson M."/>
            <person name="Poon T.W."/>
            <person name="Priest M."/>
            <person name="Roberts A."/>
            <person name="Saif S."/>
            <person name="Shea T."/>
            <person name="Sykes S."/>
            <person name="Wortman J."/>
            <person name="Nusbaum C."/>
            <person name="Birren B."/>
        </authorList>
    </citation>
    <scope>NUCLEOTIDE SEQUENCE</scope>
    <source>
        <strain evidence="1">54008</strain>
    </source>
</reference>
<evidence type="ECO:0000313" key="1">
    <source>
        <dbReference type="EMBL" id="EXL64291.1"/>
    </source>
</evidence>
<accession>X0GWU9</accession>
<dbReference type="Proteomes" id="UP000030676">
    <property type="component" value="Unassembled WGS sequence"/>
</dbReference>
<reference evidence="1" key="1">
    <citation type="submission" date="2011-11" db="EMBL/GenBank/DDBJ databases">
        <title>The Genome Sequence of Fusarium oxysporum PHW808.</title>
        <authorList>
            <consortium name="The Broad Institute Genome Sequencing Platform"/>
            <person name="Ma L.-J."/>
            <person name="Gale L.R."/>
            <person name="Schwartz D.C."/>
            <person name="Zhou S."/>
            <person name="Corby-Kistler H."/>
            <person name="Young S.K."/>
            <person name="Zeng Q."/>
            <person name="Gargeya S."/>
            <person name="Fitzgerald M."/>
            <person name="Haas B."/>
            <person name="Abouelleil A."/>
            <person name="Alvarado L."/>
            <person name="Arachchi H.M."/>
            <person name="Berlin A."/>
            <person name="Brown A."/>
            <person name="Chapman S.B."/>
            <person name="Chen Z."/>
            <person name="Dunbar C."/>
            <person name="Freedman E."/>
            <person name="Gearin G."/>
            <person name="Goldberg J."/>
            <person name="Griggs A."/>
            <person name="Gujja S."/>
            <person name="Heiman D."/>
            <person name="Howarth C."/>
            <person name="Larson L."/>
            <person name="Lui A."/>
            <person name="MacDonald P.J.P."/>
            <person name="Montmayeur A."/>
            <person name="Murphy C."/>
            <person name="Neiman D."/>
            <person name="Pearson M."/>
            <person name="Priest M."/>
            <person name="Roberts A."/>
            <person name="Saif S."/>
            <person name="Shea T."/>
            <person name="Shenoy N."/>
            <person name="Sisk P."/>
            <person name="Stolte C."/>
            <person name="Sykes S."/>
            <person name="Wortman J."/>
            <person name="Nusbaum C."/>
            <person name="Birren B."/>
        </authorList>
    </citation>
    <scope>NUCLEOTIDE SEQUENCE [LARGE SCALE GENOMIC DNA]</scope>
    <source>
        <strain evidence="1">54008</strain>
    </source>
</reference>
<protein>
    <submittedName>
        <fullName evidence="1">Uncharacterized protein</fullName>
    </submittedName>
</protein>
<organism evidence="1">
    <name type="scientific">Fusarium oxysporum f. sp. conglutinans race 2 54008</name>
    <dbReference type="NCBI Taxonomy" id="1089457"/>
    <lineage>
        <taxon>Eukaryota</taxon>
        <taxon>Fungi</taxon>
        <taxon>Dikarya</taxon>
        <taxon>Ascomycota</taxon>
        <taxon>Pezizomycotina</taxon>
        <taxon>Sordariomycetes</taxon>
        <taxon>Hypocreomycetidae</taxon>
        <taxon>Hypocreales</taxon>
        <taxon>Nectriaceae</taxon>
        <taxon>Fusarium</taxon>
        <taxon>Fusarium oxysporum species complex</taxon>
    </lineage>
</organism>
<name>X0GWU9_FUSOX</name>